<keyword evidence="2" id="KW-1185">Reference proteome</keyword>
<evidence type="ECO:0000313" key="1">
    <source>
        <dbReference type="EMBL" id="KAI4297614.1"/>
    </source>
</evidence>
<name>A0ACB9KK69_BAUVA</name>
<dbReference type="Proteomes" id="UP000828941">
    <property type="component" value="Chromosome 14"/>
</dbReference>
<accession>A0ACB9KK69</accession>
<gene>
    <name evidence="1" type="ORF">L6164_037498</name>
</gene>
<dbReference type="EMBL" id="CM039439">
    <property type="protein sequence ID" value="KAI4297614.1"/>
    <property type="molecule type" value="Genomic_DNA"/>
</dbReference>
<comment type="caution">
    <text evidence="1">The sequence shown here is derived from an EMBL/GenBank/DDBJ whole genome shotgun (WGS) entry which is preliminary data.</text>
</comment>
<protein>
    <submittedName>
        <fullName evidence="1">Uncharacterized protein</fullName>
    </submittedName>
</protein>
<proteinExistence type="predicted"/>
<sequence length="128" mass="14092">MSTYFVNLSPAPLSSEPDLDFNLGPTTDDDSVITYSLPPNHVIAALKPILLCLGAMVLIAFWFAKRDRQAAIKAQMSSPNFVQLPEVDDVQPEFTESLGDSTSGGSNSYWYKVTTPIMRKYEIQIASS</sequence>
<evidence type="ECO:0000313" key="2">
    <source>
        <dbReference type="Proteomes" id="UP000828941"/>
    </source>
</evidence>
<reference evidence="1 2" key="1">
    <citation type="journal article" date="2022" name="DNA Res.">
        <title>Chromosomal-level genome assembly of the orchid tree Bauhinia variegata (Leguminosae; Cercidoideae) supports the allotetraploid origin hypothesis of Bauhinia.</title>
        <authorList>
            <person name="Zhong Y."/>
            <person name="Chen Y."/>
            <person name="Zheng D."/>
            <person name="Pang J."/>
            <person name="Liu Y."/>
            <person name="Luo S."/>
            <person name="Meng S."/>
            <person name="Qian L."/>
            <person name="Wei D."/>
            <person name="Dai S."/>
            <person name="Zhou R."/>
        </authorList>
    </citation>
    <scope>NUCLEOTIDE SEQUENCE [LARGE SCALE GENOMIC DNA]</scope>
    <source>
        <strain evidence="1">BV-YZ2020</strain>
    </source>
</reference>
<organism evidence="1 2">
    <name type="scientific">Bauhinia variegata</name>
    <name type="common">Purple orchid tree</name>
    <name type="synonym">Phanera variegata</name>
    <dbReference type="NCBI Taxonomy" id="167791"/>
    <lineage>
        <taxon>Eukaryota</taxon>
        <taxon>Viridiplantae</taxon>
        <taxon>Streptophyta</taxon>
        <taxon>Embryophyta</taxon>
        <taxon>Tracheophyta</taxon>
        <taxon>Spermatophyta</taxon>
        <taxon>Magnoliopsida</taxon>
        <taxon>eudicotyledons</taxon>
        <taxon>Gunneridae</taxon>
        <taxon>Pentapetalae</taxon>
        <taxon>rosids</taxon>
        <taxon>fabids</taxon>
        <taxon>Fabales</taxon>
        <taxon>Fabaceae</taxon>
        <taxon>Cercidoideae</taxon>
        <taxon>Cercideae</taxon>
        <taxon>Bauhiniinae</taxon>
        <taxon>Bauhinia</taxon>
    </lineage>
</organism>